<evidence type="ECO:0000313" key="2">
    <source>
        <dbReference type="Proteomes" id="UP001553161"/>
    </source>
</evidence>
<reference evidence="1 2" key="1">
    <citation type="submission" date="2024-07" db="EMBL/GenBank/DDBJ databases">
        <authorList>
            <person name="Kang M."/>
        </authorList>
    </citation>
    <scope>NUCLEOTIDE SEQUENCE [LARGE SCALE GENOMIC DNA]</scope>
    <source>
        <strain evidence="1 2">DFM31</strain>
    </source>
</reference>
<dbReference type="RefSeq" id="WP_366194568.1">
    <property type="nucleotide sequence ID" value="NZ_JBFBVU010000033.1"/>
</dbReference>
<dbReference type="EMBL" id="JBFBVU010000033">
    <property type="protein sequence ID" value="MEV8468614.1"/>
    <property type="molecule type" value="Genomic_DNA"/>
</dbReference>
<name>A0ABV3LAL5_9RHOB</name>
<evidence type="ECO:0000313" key="1">
    <source>
        <dbReference type="EMBL" id="MEV8468614.1"/>
    </source>
</evidence>
<protein>
    <recommendedName>
        <fullName evidence="3">Lipoprotein</fullName>
    </recommendedName>
</protein>
<accession>A0ABV3LAL5</accession>
<comment type="caution">
    <text evidence="1">The sequence shown here is derived from an EMBL/GenBank/DDBJ whole genome shotgun (WGS) entry which is preliminary data.</text>
</comment>
<keyword evidence="2" id="KW-1185">Reference proteome</keyword>
<dbReference type="PROSITE" id="PS51257">
    <property type="entry name" value="PROKAR_LIPOPROTEIN"/>
    <property type="match status" value="1"/>
</dbReference>
<gene>
    <name evidence="1" type="ORF">AB0T83_17730</name>
</gene>
<sequence>MKIKAFATLLLAGLAACSGTDTSGIFMAANSYRVLPTSDPARFEVLGRAGGGGSDYYCAAADYAFRRLGASPADRVVVLSSPSVGQRTGSLSAFFTVAAQGSIPYSNSLYYSMRPGENAQIGLARQTCRKDPVRLNN</sequence>
<dbReference type="Proteomes" id="UP001553161">
    <property type="component" value="Unassembled WGS sequence"/>
</dbReference>
<evidence type="ECO:0008006" key="3">
    <source>
        <dbReference type="Google" id="ProtNLM"/>
    </source>
</evidence>
<organism evidence="1 2">
    <name type="scientific">Meridianimarinicoccus marinus</name>
    <dbReference type="NCBI Taxonomy" id="3231483"/>
    <lineage>
        <taxon>Bacteria</taxon>
        <taxon>Pseudomonadati</taxon>
        <taxon>Pseudomonadota</taxon>
        <taxon>Alphaproteobacteria</taxon>
        <taxon>Rhodobacterales</taxon>
        <taxon>Paracoccaceae</taxon>
        <taxon>Meridianimarinicoccus</taxon>
    </lineage>
</organism>
<proteinExistence type="predicted"/>